<dbReference type="Pfam" id="PF01753">
    <property type="entry name" value="zf-MYND"/>
    <property type="match status" value="1"/>
</dbReference>
<sequence>MLPREEILRLLSSLGVDLPKKTKLHDAELDNRLSKALDGAQYLSRVVATLPFDPAVYPSWFRDKSNKPILEAIARHNVGEATLIDASERKGINDPFPLYTNAFMDLRQTLMSIGNACDKGMVPFVLQDKGEMSGICMRVLEVRKFDDHTPILMLVFQHDLKDNMSPGSFAWISSYVSSSSGSPLVAITATVQEQHLLLRILNNNKKRLSPSYKPKRAPTESSFSLSFLIPIGPLGAQDMAKFNANNGCSICGEPAKQKCSRCGAVRYCDAVCQKEDWKNHRPLCKAWQGAKWQGVKFILVDQHVPGLYSLRISRYDNVQHSDTRMRMECAKDNQGPPENTHGATPFIVKIQVNSSQALGPAHTIMRSDARHDGSNILIYDQRRTIDVMVLRAPEASEEENAPFDAVTALVREKGDRGIKTFCWAIRTGEWTLDICLDRLPEWQKW</sequence>
<keyword evidence="1" id="KW-0479">Metal-binding</keyword>
<dbReference type="InterPro" id="IPR002893">
    <property type="entry name" value="Znf_MYND"/>
</dbReference>
<dbReference type="SUPFAM" id="SSF144232">
    <property type="entry name" value="HIT/MYND zinc finger-like"/>
    <property type="match status" value="1"/>
</dbReference>
<keyword evidence="3" id="KW-0862">Zinc</keyword>
<protein>
    <recommendedName>
        <fullName evidence="5">MYND-type domain-containing protein</fullName>
    </recommendedName>
</protein>
<evidence type="ECO:0000256" key="2">
    <source>
        <dbReference type="ARBA" id="ARBA00022771"/>
    </source>
</evidence>
<dbReference type="PROSITE" id="PS01360">
    <property type="entry name" value="ZF_MYND_1"/>
    <property type="match status" value="1"/>
</dbReference>
<evidence type="ECO:0000256" key="1">
    <source>
        <dbReference type="ARBA" id="ARBA00022723"/>
    </source>
</evidence>
<proteinExistence type="predicted"/>
<accession>A0AAD6S5X2</accession>
<name>A0AAD6S5X2_9AGAR</name>
<organism evidence="6 7">
    <name type="scientific">Mycena alexandri</name>
    <dbReference type="NCBI Taxonomy" id="1745969"/>
    <lineage>
        <taxon>Eukaryota</taxon>
        <taxon>Fungi</taxon>
        <taxon>Dikarya</taxon>
        <taxon>Basidiomycota</taxon>
        <taxon>Agaricomycotina</taxon>
        <taxon>Agaricomycetes</taxon>
        <taxon>Agaricomycetidae</taxon>
        <taxon>Agaricales</taxon>
        <taxon>Marasmiineae</taxon>
        <taxon>Mycenaceae</taxon>
        <taxon>Mycena</taxon>
    </lineage>
</organism>
<evidence type="ECO:0000313" key="7">
    <source>
        <dbReference type="Proteomes" id="UP001218188"/>
    </source>
</evidence>
<evidence type="ECO:0000313" key="6">
    <source>
        <dbReference type="EMBL" id="KAJ7021435.1"/>
    </source>
</evidence>
<reference evidence="6" key="1">
    <citation type="submission" date="2023-03" db="EMBL/GenBank/DDBJ databases">
        <title>Massive genome expansion in bonnet fungi (Mycena s.s.) driven by repeated elements and novel gene families across ecological guilds.</title>
        <authorList>
            <consortium name="Lawrence Berkeley National Laboratory"/>
            <person name="Harder C.B."/>
            <person name="Miyauchi S."/>
            <person name="Viragh M."/>
            <person name="Kuo A."/>
            <person name="Thoen E."/>
            <person name="Andreopoulos B."/>
            <person name="Lu D."/>
            <person name="Skrede I."/>
            <person name="Drula E."/>
            <person name="Henrissat B."/>
            <person name="Morin E."/>
            <person name="Kohler A."/>
            <person name="Barry K."/>
            <person name="LaButti K."/>
            <person name="Morin E."/>
            <person name="Salamov A."/>
            <person name="Lipzen A."/>
            <person name="Mereny Z."/>
            <person name="Hegedus B."/>
            <person name="Baldrian P."/>
            <person name="Stursova M."/>
            <person name="Weitz H."/>
            <person name="Taylor A."/>
            <person name="Grigoriev I.V."/>
            <person name="Nagy L.G."/>
            <person name="Martin F."/>
            <person name="Kauserud H."/>
        </authorList>
    </citation>
    <scope>NUCLEOTIDE SEQUENCE</scope>
    <source>
        <strain evidence="6">CBHHK200</strain>
    </source>
</reference>
<feature type="domain" description="MYND-type" evidence="5">
    <location>
        <begin position="248"/>
        <end position="284"/>
    </location>
</feature>
<keyword evidence="2 4" id="KW-0863">Zinc-finger</keyword>
<dbReference type="Gene3D" id="6.10.140.2220">
    <property type="match status" value="1"/>
</dbReference>
<evidence type="ECO:0000256" key="4">
    <source>
        <dbReference type="PROSITE-ProRule" id="PRU00134"/>
    </source>
</evidence>
<comment type="caution">
    <text evidence="6">The sequence shown here is derived from an EMBL/GenBank/DDBJ whole genome shotgun (WGS) entry which is preliminary data.</text>
</comment>
<dbReference type="PROSITE" id="PS50865">
    <property type="entry name" value="ZF_MYND_2"/>
    <property type="match status" value="1"/>
</dbReference>
<keyword evidence="7" id="KW-1185">Reference proteome</keyword>
<dbReference type="Proteomes" id="UP001218188">
    <property type="component" value="Unassembled WGS sequence"/>
</dbReference>
<evidence type="ECO:0000256" key="3">
    <source>
        <dbReference type="ARBA" id="ARBA00022833"/>
    </source>
</evidence>
<dbReference type="AlphaFoldDB" id="A0AAD6S5X2"/>
<dbReference type="GO" id="GO:0008270">
    <property type="term" value="F:zinc ion binding"/>
    <property type="evidence" value="ECO:0007669"/>
    <property type="project" value="UniProtKB-KW"/>
</dbReference>
<gene>
    <name evidence="6" type="ORF">C8F04DRAFT_1402931</name>
</gene>
<evidence type="ECO:0000259" key="5">
    <source>
        <dbReference type="PROSITE" id="PS50865"/>
    </source>
</evidence>
<dbReference type="EMBL" id="JARJCM010000231">
    <property type="protein sequence ID" value="KAJ7021435.1"/>
    <property type="molecule type" value="Genomic_DNA"/>
</dbReference>